<feature type="transmembrane region" description="Helical" evidence="1">
    <location>
        <begin position="42"/>
        <end position="60"/>
    </location>
</feature>
<proteinExistence type="predicted"/>
<feature type="transmembrane region" description="Helical" evidence="1">
    <location>
        <begin position="126"/>
        <end position="143"/>
    </location>
</feature>
<dbReference type="EMBL" id="CP042966">
    <property type="protein sequence ID" value="QEH06474.1"/>
    <property type="molecule type" value="Genomic_DNA"/>
</dbReference>
<keyword evidence="3" id="KW-1185">Reference proteome</keyword>
<protein>
    <submittedName>
        <fullName evidence="2">Uncharacterized protein</fullName>
    </submittedName>
</protein>
<evidence type="ECO:0000313" key="2">
    <source>
        <dbReference type="EMBL" id="QEH06474.1"/>
    </source>
</evidence>
<feature type="transmembrane region" description="Helical" evidence="1">
    <location>
        <begin position="96"/>
        <end position="120"/>
    </location>
</feature>
<evidence type="ECO:0000313" key="3">
    <source>
        <dbReference type="Proteomes" id="UP000323483"/>
    </source>
</evidence>
<name>A0ABX5Z1M7_SULMU</name>
<keyword evidence="1" id="KW-0472">Membrane</keyword>
<evidence type="ECO:0000256" key="1">
    <source>
        <dbReference type="SAM" id="Phobius"/>
    </source>
</evidence>
<sequence length="164" mass="18701">MNSVNRAFKFLITALLFWLLINLFIAAHSPLIPSITKLLAHVPMELLMFVTLGISAIHYINEDTFQTLISAINLKNRKSMKQSLPILKNLPKKDKVLMVALITYIVALLLTTGALLSVFFSLRNTFFMWVFYVLSLAVISLVIKKIIASWADHYLNFPETMRSK</sequence>
<keyword evidence="1" id="KW-1133">Transmembrane helix</keyword>
<organism evidence="2 3">
    <name type="scientific">Sulfurospirillum multivorans</name>
    <name type="common">Dehalospirillum multivorans</name>
    <dbReference type="NCBI Taxonomy" id="66821"/>
    <lineage>
        <taxon>Bacteria</taxon>
        <taxon>Pseudomonadati</taxon>
        <taxon>Campylobacterota</taxon>
        <taxon>Epsilonproteobacteria</taxon>
        <taxon>Campylobacterales</taxon>
        <taxon>Sulfurospirillaceae</taxon>
        <taxon>Sulfurospirillum</taxon>
    </lineage>
</organism>
<keyword evidence="1" id="KW-0812">Transmembrane</keyword>
<accession>A0ABX5Z1M7</accession>
<gene>
    <name evidence="2" type="ORF">SMN_1709</name>
</gene>
<dbReference type="Proteomes" id="UP000323483">
    <property type="component" value="Chromosome"/>
</dbReference>
<reference evidence="2" key="1">
    <citation type="submission" date="2019-08" db="EMBL/GenBank/DDBJ databases">
        <title>Organohalide respiration in Sulfurospirillum species is regulated by a two-component system as unraveled by comparative genomics, and transcriptomics, and regulator binding studies.</title>
        <authorList>
            <person name="Goris T."/>
            <person name="Esken J."/>
            <person name="Gadkari J."/>
            <person name="Bischler T."/>
            <person name="Foerstner K."/>
            <person name="Sharma C.M."/>
            <person name="Diekert G."/>
            <person name="Schubert T."/>
        </authorList>
    </citation>
    <scope>NUCLEOTIDE SEQUENCE [LARGE SCALE GENOMIC DNA]</scope>
    <source>
        <strain evidence="2">N</strain>
    </source>
</reference>